<evidence type="ECO:0000256" key="7">
    <source>
        <dbReference type="SAM" id="MobiDB-lite"/>
    </source>
</evidence>
<sequence length="1222" mass="135656">DFFSVVTLLSRVSTPVTVLGGFMRVAIGNAASLQRLDTILDQRYVRESDTDSLPRLPPMTSFIRFHKVAFQYPSSDSPVVMDFTANGHYVCIVGPSGCGKSSLLNAIMQVYPLAQGAILWDSSPINNFSQASFLERIAVVFQDGGILNGTIFDNIRYGCPTATLDDCKEAAQLANCHTFISQLPMQYDTIVGQHADMALSGGQMQRICLARALVRKPQVLLLDEATSALDTETEGKVVETLRQLTKKWAMTIISVTHRLATTQSADNILVMHNGTLAEEGTYSTLMAQPFGIFHEMVQKKLDSNSPRSSVPKSDEEVMLLSEVALGAFTRGLESRVSSRRSSQRPSMDSLGSFRKNPSVLETKGEESRDSYIVIKAVMDVDISLNATENVVEKDIEVEMCKIPRTVRSSHFLGHELSSAALSSVQSGVSKIQSIFKDKQVQQQQQLAKAIVENEEVQKLRLQAIWQLFVTGFEVIKYPKSGRARKRVIWLTLDGKLCVGRSKTDRHAGKFMLLGDIEKVEKGCSAPQFSNSLSWREARGKEQMCLSIAARSKNLLETLRLFAIQVSTNNVRNIIVNNWTVLLNLLHGDADGVFPKTVRVRLARHFAATGEIMALAEVRNALSNEGVDSALSPVKDGDQNSEDSASDEEIVMDTKRRSSIAATVQPVVNALSLVKMKSAAVIQGVFGSKSSTAAQIVMPKEDKAVKLENDLLMRHLQAIWQLFIQGFEIIKYPNKGRARRRILWLTLDGRLCVGRAKADKHASKFMQLWDIERFVKGCTASQFSNSISWRDAKSKENSCFSIESKSRSGHVQTFALQVVSANVRNLLCDNGTNLLNCLHGDNKGVYPKIARMKIAKHYAFTGEILSLQEVRAIMTREGSEMVYIPRVEVRMKLQPASDEWFLALASLLAPDSLSVNENELETSPKEQREAAALAASKTLPGDIIVVTTNGFSYSSLRHMCDQPHDHALIVVNETQALHVGPPKAILIPLERVLLPKRQPAIFRVPSIAESPQAQALITKYATQFVGTPYNLSRVIQLITSLATHKSFNIMPFKKLSTPQDAWICTDAILALLAAASPTFQAQLKQAASRLELSKLGSATLRDILTLRQLGITERVCLPPTNFTVEPSPSINWSTIAKSATEQWNELPDMETLQMYMDLGVSYVAHSLAKQKPREFERQLRTIGYIVGLLVVLNRHEFFTMLFRRYVQAMLLKHVATQLIRSKL</sequence>
<feature type="domain" description="ABC transporter" evidence="8">
    <location>
        <begin position="63"/>
        <end position="298"/>
    </location>
</feature>
<dbReference type="EMBL" id="JNBS01000415">
    <property type="protein sequence ID" value="OQS05786.1"/>
    <property type="molecule type" value="Genomic_DNA"/>
</dbReference>
<dbReference type="InterPro" id="IPR027417">
    <property type="entry name" value="P-loop_NTPase"/>
</dbReference>
<evidence type="ECO:0000259" key="8">
    <source>
        <dbReference type="PROSITE" id="PS50893"/>
    </source>
</evidence>
<feature type="region of interest" description="Disordered" evidence="7">
    <location>
        <begin position="628"/>
        <end position="649"/>
    </location>
</feature>
<protein>
    <submittedName>
        <fullName evidence="9">ATP-binding Cassette (ABC) Superfamily</fullName>
    </submittedName>
</protein>
<evidence type="ECO:0000256" key="5">
    <source>
        <dbReference type="ARBA" id="ARBA00022989"/>
    </source>
</evidence>
<dbReference type="STRING" id="74557.A0A1W0A685"/>
<dbReference type="OrthoDB" id="67398at2759"/>
<dbReference type="Proteomes" id="UP000243217">
    <property type="component" value="Unassembled WGS sequence"/>
</dbReference>
<evidence type="ECO:0000313" key="9">
    <source>
        <dbReference type="EMBL" id="OQS05786.1"/>
    </source>
</evidence>
<evidence type="ECO:0000256" key="3">
    <source>
        <dbReference type="ARBA" id="ARBA00022741"/>
    </source>
</evidence>
<dbReference type="InterPro" id="IPR003593">
    <property type="entry name" value="AAA+_ATPase"/>
</dbReference>
<dbReference type="Gene3D" id="3.90.1720.10">
    <property type="entry name" value="endopeptidase domain like (from Nostoc punctiforme)"/>
    <property type="match status" value="1"/>
</dbReference>
<reference evidence="9 10" key="1">
    <citation type="journal article" date="2014" name="Genome Biol. Evol.">
        <title>The secreted proteins of Achlya hypogyna and Thraustotheca clavata identify the ancestral oomycete secretome and reveal gene acquisitions by horizontal gene transfer.</title>
        <authorList>
            <person name="Misner I."/>
            <person name="Blouin N."/>
            <person name="Leonard G."/>
            <person name="Richards T.A."/>
            <person name="Lane C.E."/>
        </authorList>
    </citation>
    <scope>NUCLEOTIDE SEQUENCE [LARGE SCALE GENOMIC DNA]</scope>
    <source>
        <strain evidence="9 10">ATCC 34112</strain>
    </source>
</reference>
<keyword evidence="10" id="KW-1185">Reference proteome</keyword>
<dbReference type="SUPFAM" id="SSF52540">
    <property type="entry name" value="P-loop containing nucleoside triphosphate hydrolases"/>
    <property type="match status" value="1"/>
</dbReference>
<comment type="subcellular location">
    <subcellularLocation>
        <location evidence="1">Membrane</location>
        <topology evidence="1">Multi-pass membrane protein</topology>
    </subcellularLocation>
</comment>
<name>A0A1W0A685_9STRA</name>
<dbReference type="SUPFAM" id="SSF54001">
    <property type="entry name" value="Cysteine proteinases"/>
    <property type="match status" value="1"/>
</dbReference>
<accession>A0A1W0A685</accession>
<dbReference type="GO" id="GO:0016020">
    <property type="term" value="C:membrane"/>
    <property type="evidence" value="ECO:0007669"/>
    <property type="project" value="UniProtKB-SubCell"/>
</dbReference>
<dbReference type="PROSITE" id="PS00211">
    <property type="entry name" value="ABC_TRANSPORTER_1"/>
    <property type="match status" value="1"/>
</dbReference>
<dbReference type="Gene3D" id="2.30.29.30">
    <property type="entry name" value="Pleckstrin-homology domain (PH domain)/Phosphotyrosine-binding domain (PTB)"/>
    <property type="match status" value="2"/>
</dbReference>
<keyword evidence="5" id="KW-1133">Transmembrane helix</keyword>
<keyword evidence="3" id="KW-0547">Nucleotide-binding</keyword>
<dbReference type="Pfam" id="PF00005">
    <property type="entry name" value="ABC_tran"/>
    <property type="match status" value="1"/>
</dbReference>
<dbReference type="InterPro" id="IPR011993">
    <property type="entry name" value="PH-like_dom_sf"/>
</dbReference>
<dbReference type="PROSITE" id="PS50893">
    <property type="entry name" value="ABC_TRANSPORTER_2"/>
    <property type="match status" value="1"/>
</dbReference>
<feature type="non-terminal residue" evidence="9">
    <location>
        <position position="1"/>
    </location>
</feature>
<evidence type="ECO:0000313" key="10">
    <source>
        <dbReference type="Proteomes" id="UP000243217"/>
    </source>
</evidence>
<dbReference type="GO" id="GO:0042626">
    <property type="term" value="F:ATPase-coupled transmembrane transporter activity"/>
    <property type="evidence" value="ECO:0007669"/>
    <property type="project" value="TreeGrafter"/>
</dbReference>
<dbReference type="GO" id="GO:0016887">
    <property type="term" value="F:ATP hydrolysis activity"/>
    <property type="evidence" value="ECO:0007669"/>
    <property type="project" value="InterPro"/>
</dbReference>
<dbReference type="InterPro" id="IPR036640">
    <property type="entry name" value="ABC1_TM_sf"/>
</dbReference>
<dbReference type="InterPro" id="IPR003439">
    <property type="entry name" value="ABC_transporter-like_ATP-bd"/>
</dbReference>
<dbReference type="InterPro" id="IPR017871">
    <property type="entry name" value="ABC_transporter-like_CS"/>
</dbReference>
<keyword evidence="6" id="KW-0472">Membrane</keyword>
<dbReference type="PANTHER" id="PTHR24221">
    <property type="entry name" value="ATP-BINDING CASSETTE SUB-FAMILY B"/>
    <property type="match status" value="1"/>
</dbReference>
<evidence type="ECO:0000256" key="6">
    <source>
        <dbReference type="ARBA" id="ARBA00023136"/>
    </source>
</evidence>
<feature type="region of interest" description="Disordered" evidence="7">
    <location>
        <begin position="334"/>
        <end position="362"/>
    </location>
</feature>
<dbReference type="GO" id="GO:0005524">
    <property type="term" value="F:ATP binding"/>
    <property type="evidence" value="ECO:0007669"/>
    <property type="project" value="UniProtKB-KW"/>
</dbReference>
<evidence type="ECO:0000256" key="2">
    <source>
        <dbReference type="ARBA" id="ARBA00022692"/>
    </source>
</evidence>
<evidence type="ECO:0000256" key="4">
    <source>
        <dbReference type="ARBA" id="ARBA00022840"/>
    </source>
</evidence>
<feature type="compositionally biased region" description="Acidic residues" evidence="7">
    <location>
        <begin position="638"/>
        <end position="649"/>
    </location>
</feature>
<dbReference type="InterPro" id="IPR039421">
    <property type="entry name" value="Type_1_exporter"/>
</dbReference>
<dbReference type="PANTHER" id="PTHR24221:SF620">
    <property type="entry name" value="ABC TRANSMEMBRANE TYPE-1 DOMAIN-CONTAINING PROTEIN"/>
    <property type="match status" value="1"/>
</dbReference>
<keyword evidence="2" id="KW-0812">Transmembrane</keyword>
<dbReference type="Gene3D" id="3.40.50.300">
    <property type="entry name" value="P-loop containing nucleotide triphosphate hydrolases"/>
    <property type="match status" value="1"/>
</dbReference>
<comment type="caution">
    <text evidence="9">The sequence shown here is derived from an EMBL/GenBank/DDBJ whole genome shotgun (WGS) entry which is preliminary data.</text>
</comment>
<organism evidence="9 10">
    <name type="scientific">Thraustotheca clavata</name>
    <dbReference type="NCBI Taxonomy" id="74557"/>
    <lineage>
        <taxon>Eukaryota</taxon>
        <taxon>Sar</taxon>
        <taxon>Stramenopiles</taxon>
        <taxon>Oomycota</taxon>
        <taxon>Saprolegniomycetes</taxon>
        <taxon>Saprolegniales</taxon>
        <taxon>Achlyaceae</taxon>
        <taxon>Thraustotheca</taxon>
    </lineage>
</organism>
<dbReference type="Gene3D" id="1.20.1560.10">
    <property type="entry name" value="ABC transporter type 1, transmembrane domain"/>
    <property type="match status" value="1"/>
</dbReference>
<dbReference type="InterPro" id="IPR038765">
    <property type="entry name" value="Papain-like_cys_pep_sf"/>
</dbReference>
<evidence type="ECO:0000256" key="1">
    <source>
        <dbReference type="ARBA" id="ARBA00004141"/>
    </source>
</evidence>
<dbReference type="SMART" id="SM00382">
    <property type="entry name" value="AAA"/>
    <property type="match status" value="1"/>
</dbReference>
<dbReference type="AlphaFoldDB" id="A0A1W0A685"/>
<gene>
    <name evidence="9" type="ORF">THRCLA_02121</name>
</gene>
<proteinExistence type="predicted"/>
<keyword evidence="4 9" id="KW-0067">ATP-binding</keyword>